<dbReference type="GO" id="GO:0006935">
    <property type="term" value="P:chemotaxis"/>
    <property type="evidence" value="ECO:0007669"/>
    <property type="project" value="UniProtKB-KW"/>
</dbReference>
<feature type="compositionally biased region" description="Basic and acidic residues" evidence="11">
    <location>
        <begin position="125"/>
        <end position="150"/>
    </location>
</feature>
<evidence type="ECO:0000256" key="4">
    <source>
        <dbReference type="ARBA" id="ARBA00022448"/>
    </source>
</evidence>
<comment type="subcellular location">
    <subcellularLocation>
        <location evidence="1">Cell membrane</location>
        <topology evidence="1">Peripheral membrane protein</topology>
        <orientation evidence="1">Cytoplasmic side</orientation>
    </subcellularLocation>
</comment>
<keyword evidence="12" id="KW-0282">Flagellum</keyword>
<evidence type="ECO:0000256" key="7">
    <source>
        <dbReference type="ARBA" id="ARBA00022795"/>
    </source>
</evidence>
<dbReference type="RefSeq" id="WP_110523839.1">
    <property type="nucleotide sequence ID" value="NZ_QKOE01000004.1"/>
</dbReference>
<evidence type="ECO:0000256" key="5">
    <source>
        <dbReference type="ARBA" id="ARBA00022475"/>
    </source>
</evidence>
<protein>
    <recommendedName>
        <fullName evidence="3">Flagellar FliJ protein</fullName>
    </recommendedName>
</protein>
<dbReference type="Proteomes" id="UP000248259">
    <property type="component" value="Unassembled WGS sequence"/>
</dbReference>
<evidence type="ECO:0000256" key="3">
    <source>
        <dbReference type="ARBA" id="ARBA00020392"/>
    </source>
</evidence>
<dbReference type="Gene3D" id="1.10.287.1700">
    <property type="match status" value="1"/>
</dbReference>
<dbReference type="InterPro" id="IPR053716">
    <property type="entry name" value="Flag_assembly_chemotaxis_eff"/>
</dbReference>
<keyword evidence="4" id="KW-0813">Transport</keyword>
<comment type="similarity">
    <text evidence="2">Belongs to the FliJ family.</text>
</comment>
<dbReference type="PRINTS" id="PR01004">
    <property type="entry name" value="FLGFLIJ"/>
</dbReference>
<dbReference type="GO" id="GO:0009288">
    <property type="term" value="C:bacterial-type flagellum"/>
    <property type="evidence" value="ECO:0007669"/>
    <property type="project" value="InterPro"/>
</dbReference>
<evidence type="ECO:0000313" key="12">
    <source>
        <dbReference type="EMBL" id="PZA17195.1"/>
    </source>
</evidence>
<proteinExistence type="inferred from homology"/>
<dbReference type="GO" id="GO:0071973">
    <property type="term" value="P:bacterial-type flagellum-dependent cell motility"/>
    <property type="evidence" value="ECO:0007669"/>
    <property type="project" value="InterPro"/>
</dbReference>
<keyword evidence="10" id="KW-1006">Bacterial flagellum protein export</keyword>
<dbReference type="InterPro" id="IPR052570">
    <property type="entry name" value="FliJ"/>
</dbReference>
<dbReference type="PIRSF" id="PIRSF019404">
    <property type="entry name" value="FliJ"/>
    <property type="match status" value="1"/>
</dbReference>
<dbReference type="PANTHER" id="PTHR38786:SF1">
    <property type="entry name" value="FLAGELLAR FLIJ PROTEIN"/>
    <property type="match status" value="1"/>
</dbReference>
<sequence length="150" mass="17519">MTGKFQLQPLLDIANTRLDESARRLGELIASERSGVQKLDMLKTYRAEYHERFVQATRDGIGPDAMRNFTAFINRIDDAIAAQLRVVEQSRAHTTQGQQVWMAQRNKVKAFDTLSQRHQQQQTQRESRQEQKSTDEHALRQHRNQTRDDE</sequence>
<reference evidence="12 13" key="1">
    <citation type="submission" date="2018-06" db="EMBL/GenBank/DDBJ databases">
        <title>Azoarcus communis strain SWub3 genome.</title>
        <authorList>
            <person name="Zorraquino Salvo V."/>
            <person name="Toubiana D."/>
            <person name="Blumwald E."/>
        </authorList>
    </citation>
    <scope>NUCLEOTIDE SEQUENCE [LARGE SCALE GENOMIC DNA]</scope>
    <source>
        <strain evidence="12 13">SWub3</strain>
    </source>
</reference>
<dbReference type="InterPro" id="IPR012823">
    <property type="entry name" value="Flagell_FliJ"/>
</dbReference>
<dbReference type="AlphaFoldDB" id="A0A323UXJ6"/>
<name>A0A323UXJ6_9RHOO</name>
<dbReference type="InterPro" id="IPR018006">
    <property type="entry name" value="Flag_FliJ_proteobac"/>
</dbReference>
<dbReference type="GO" id="GO:0003774">
    <property type="term" value="F:cytoskeletal motor activity"/>
    <property type="evidence" value="ECO:0007669"/>
    <property type="project" value="InterPro"/>
</dbReference>
<keyword evidence="13" id="KW-1185">Reference proteome</keyword>
<evidence type="ECO:0000256" key="10">
    <source>
        <dbReference type="ARBA" id="ARBA00023225"/>
    </source>
</evidence>
<dbReference type="GO" id="GO:0005886">
    <property type="term" value="C:plasma membrane"/>
    <property type="evidence" value="ECO:0007669"/>
    <property type="project" value="UniProtKB-SubCell"/>
</dbReference>
<keyword evidence="5" id="KW-1003">Cell membrane</keyword>
<keyword evidence="6" id="KW-0145">Chemotaxis</keyword>
<evidence type="ECO:0000256" key="2">
    <source>
        <dbReference type="ARBA" id="ARBA00010004"/>
    </source>
</evidence>
<keyword evidence="8" id="KW-0653">Protein transport</keyword>
<dbReference type="EMBL" id="QKOE01000004">
    <property type="protein sequence ID" value="PZA17195.1"/>
    <property type="molecule type" value="Genomic_DNA"/>
</dbReference>
<gene>
    <name evidence="12" type="primary">fliJ</name>
    <name evidence="12" type="ORF">DNK49_08150</name>
</gene>
<accession>A0A323UXJ6</accession>
<dbReference type="OrthoDB" id="6465096at2"/>
<evidence type="ECO:0000256" key="8">
    <source>
        <dbReference type="ARBA" id="ARBA00022927"/>
    </source>
</evidence>
<feature type="region of interest" description="Disordered" evidence="11">
    <location>
        <begin position="112"/>
        <end position="150"/>
    </location>
</feature>
<comment type="caution">
    <text evidence="12">The sequence shown here is derived from an EMBL/GenBank/DDBJ whole genome shotgun (WGS) entry which is preliminary data.</text>
</comment>
<dbReference type="Pfam" id="PF02050">
    <property type="entry name" value="FliJ"/>
    <property type="match status" value="1"/>
</dbReference>
<evidence type="ECO:0000256" key="9">
    <source>
        <dbReference type="ARBA" id="ARBA00023136"/>
    </source>
</evidence>
<keyword evidence="9" id="KW-0472">Membrane</keyword>
<keyword evidence="7" id="KW-1005">Bacterial flagellum biogenesis</keyword>
<dbReference type="GO" id="GO:0015031">
    <property type="term" value="P:protein transport"/>
    <property type="evidence" value="ECO:0007669"/>
    <property type="project" value="UniProtKB-KW"/>
</dbReference>
<evidence type="ECO:0000256" key="11">
    <source>
        <dbReference type="SAM" id="MobiDB-lite"/>
    </source>
</evidence>
<keyword evidence="12" id="KW-0966">Cell projection</keyword>
<dbReference type="PANTHER" id="PTHR38786">
    <property type="entry name" value="FLAGELLAR FLIJ PROTEIN"/>
    <property type="match status" value="1"/>
</dbReference>
<keyword evidence="12" id="KW-0969">Cilium</keyword>
<organism evidence="12 13">
    <name type="scientific">Parazoarcus communis SWub3 = DSM 12120</name>
    <dbReference type="NCBI Taxonomy" id="1121029"/>
    <lineage>
        <taxon>Bacteria</taxon>
        <taxon>Pseudomonadati</taxon>
        <taxon>Pseudomonadota</taxon>
        <taxon>Betaproteobacteria</taxon>
        <taxon>Rhodocyclales</taxon>
        <taxon>Zoogloeaceae</taxon>
        <taxon>Parazoarcus</taxon>
    </lineage>
</organism>
<dbReference type="NCBIfam" id="TIGR02473">
    <property type="entry name" value="flagell_FliJ"/>
    <property type="match status" value="1"/>
</dbReference>
<evidence type="ECO:0000256" key="6">
    <source>
        <dbReference type="ARBA" id="ARBA00022500"/>
    </source>
</evidence>
<evidence type="ECO:0000256" key="1">
    <source>
        <dbReference type="ARBA" id="ARBA00004413"/>
    </source>
</evidence>
<dbReference type="GO" id="GO:0044781">
    <property type="term" value="P:bacterial-type flagellum organization"/>
    <property type="evidence" value="ECO:0007669"/>
    <property type="project" value="UniProtKB-KW"/>
</dbReference>
<evidence type="ECO:0000313" key="13">
    <source>
        <dbReference type="Proteomes" id="UP000248259"/>
    </source>
</evidence>